<organism evidence="2 3">
    <name type="scientific">Cytospora schulzeri</name>
    <dbReference type="NCBI Taxonomy" id="448051"/>
    <lineage>
        <taxon>Eukaryota</taxon>
        <taxon>Fungi</taxon>
        <taxon>Dikarya</taxon>
        <taxon>Ascomycota</taxon>
        <taxon>Pezizomycotina</taxon>
        <taxon>Sordariomycetes</taxon>
        <taxon>Sordariomycetidae</taxon>
        <taxon>Diaporthales</taxon>
        <taxon>Cytosporaceae</taxon>
        <taxon>Cytospora</taxon>
    </lineage>
</organism>
<dbReference type="OrthoDB" id="5230873at2759"/>
<feature type="chain" id="PRO_5019287413" evidence="1">
    <location>
        <begin position="21"/>
        <end position="211"/>
    </location>
</feature>
<dbReference type="Proteomes" id="UP000283895">
    <property type="component" value="Unassembled WGS sequence"/>
</dbReference>
<name>A0A423VEU2_9PEZI</name>
<dbReference type="AlphaFoldDB" id="A0A423VEU2"/>
<keyword evidence="1" id="KW-0732">Signal</keyword>
<evidence type="ECO:0000313" key="3">
    <source>
        <dbReference type="Proteomes" id="UP000283895"/>
    </source>
</evidence>
<sequence length="211" mass="21875">MNTPFSVLLIQALHVLLVLADPCNITVVETGAHGGAVQYRVWYGDVLMCKGQAYIGTNVPDTIEQAVNITSPGTINEILYIEATSATATTADLSSYFMAINTSPTASDPIYFTDSLSSLSSLLPEADADTDTDTTTLVSHWVAYSGYLLPVTDSGSLLSTTLGGGVYIVPVSGVDGTYSVRWIMDASVAAGLGGAKVLLSSLPVLAVAASS</sequence>
<protein>
    <submittedName>
        <fullName evidence="2">Uncharacterized protein</fullName>
    </submittedName>
</protein>
<feature type="signal peptide" evidence="1">
    <location>
        <begin position="1"/>
        <end position="20"/>
    </location>
</feature>
<proteinExistence type="predicted"/>
<reference evidence="2 3" key="1">
    <citation type="submission" date="2015-09" db="EMBL/GenBank/DDBJ databases">
        <title>Host preference determinants of Valsa canker pathogens revealed by comparative genomics.</title>
        <authorList>
            <person name="Yin Z."/>
            <person name="Huang L."/>
        </authorList>
    </citation>
    <scope>NUCLEOTIDE SEQUENCE [LARGE SCALE GENOMIC DNA]</scope>
    <source>
        <strain evidence="2 3">03-1</strain>
    </source>
</reference>
<keyword evidence="3" id="KW-1185">Reference proteome</keyword>
<dbReference type="EMBL" id="LKEA01000071">
    <property type="protein sequence ID" value="ROV89325.1"/>
    <property type="molecule type" value="Genomic_DNA"/>
</dbReference>
<evidence type="ECO:0000256" key="1">
    <source>
        <dbReference type="SAM" id="SignalP"/>
    </source>
</evidence>
<evidence type="ECO:0000313" key="2">
    <source>
        <dbReference type="EMBL" id="ROV89325.1"/>
    </source>
</evidence>
<comment type="caution">
    <text evidence="2">The sequence shown here is derived from an EMBL/GenBank/DDBJ whole genome shotgun (WGS) entry which is preliminary data.</text>
</comment>
<gene>
    <name evidence="2" type="ORF">VMCG_09632</name>
</gene>
<accession>A0A423VEU2</accession>